<comment type="caution">
    <text evidence="2">The sequence shown here is derived from an EMBL/GenBank/DDBJ whole genome shotgun (WGS) entry which is preliminary data.</text>
</comment>
<proteinExistence type="predicted"/>
<feature type="compositionally biased region" description="Basic and acidic residues" evidence="1">
    <location>
        <begin position="130"/>
        <end position="145"/>
    </location>
</feature>
<evidence type="ECO:0000313" key="3">
    <source>
        <dbReference type="Proteomes" id="UP001304895"/>
    </source>
</evidence>
<accession>A0AAN6UEP0</accession>
<name>A0AAN6UEP0_9PEZI</name>
<dbReference type="Proteomes" id="UP001304895">
    <property type="component" value="Unassembled WGS sequence"/>
</dbReference>
<feature type="compositionally biased region" description="Low complexity" evidence="1">
    <location>
        <begin position="8"/>
        <end position="42"/>
    </location>
</feature>
<protein>
    <submittedName>
        <fullName evidence="2">Uncharacterized protein</fullName>
    </submittedName>
</protein>
<reference evidence="2" key="1">
    <citation type="journal article" date="2023" name="Mol. Phylogenet. Evol.">
        <title>Genome-scale phylogeny and comparative genomics of the fungal order Sordariales.</title>
        <authorList>
            <person name="Hensen N."/>
            <person name="Bonometti L."/>
            <person name="Westerberg I."/>
            <person name="Brannstrom I.O."/>
            <person name="Guillou S."/>
            <person name="Cros-Aarteil S."/>
            <person name="Calhoun S."/>
            <person name="Haridas S."/>
            <person name="Kuo A."/>
            <person name="Mondo S."/>
            <person name="Pangilinan J."/>
            <person name="Riley R."/>
            <person name="LaButti K."/>
            <person name="Andreopoulos B."/>
            <person name="Lipzen A."/>
            <person name="Chen C."/>
            <person name="Yan M."/>
            <person name="Daum C."/>
            <person name="Ng V."/>
            <person name="Clum A."/>
            <person name="Steindorff A."/>
            <person name="Ohm R.A."/>
            <person name="Martin F."/>
            <person name="Silar P."/>
            <person name="Natvig D.O."/>
            <person name="Lalanne C."/>
            <person name="Gautier V."/>
            <person name="Ament-Velasquez S.L."/>
            <person name="Kruys A."/>
            <person name="Hutchinson M.I."/>
            <person name="Powell A.J."/>
            <person name="Barry K."/>
            <person name="Miller A.N."/>
            <person name="Grigoriev I.V."/>
            <person name="Debuchy R."/>
            <person name="Gladieux P."/>
            <person name="Hiltunen Thoren M."/>
            <person name="Johannesson H."/>
        </authorList>
    </citation>
    <scope>NUCLEOTIDE SEQUENCE</scope>
    <source>
        <strain evidence="2">CBS 123565</strain>
    </source>
</reference>
<feature type="compositionally biased region" description="Gly residues" evidence="1">
    <location>
        <begin position="108"/>
        <end position="129"/>
    </location>
</feature>
<keyword evidence="3" id="KW-1185">Reference proteome</keyword>
<gene>
    <name evidence="2" type="ORF">BT67DRAFT_436262</name>
</gene>
<feature type="region of interest" description="Disordered" evidence="1">
    <location>
        <begin position="1"/>
        <end position="151"/>
    </location>
</feature>
<evidence type="ECO:0000313" key="2">
    <source>
        <dbReference type="EMBL" id="KAK4131593.1"/>
    </source>
</evidence>
<feature type="compositionally biased region" description="Low complexity" evidence="1">
    <location>
        <begin position="86"/>
        <end position="95"/>
    </location>
</feature>
<dbReference type="EMBL" id="MU853423">
    <property type="protein sequence ID" value="KAK4131593.1"/>
    <property type="molecule type" value="Genomic_DNA"/>
</dbReference>
<reference evidence="2" key="2">
    <citation type="submission" date="2023-05" db="EMBL/GenBank/DDBJ databases">
        <authorList>
            <consortium name="Lawrence Berkeley National Laboratory"/>
            <person name="Steindorff A."/>
            <person name="Hensen N."/>
            <person name="Bonometti L."/>
            <person name="Westerberg I."/>
            <person name="Brannstrom I.O."/>
            <person name="Guillou S."/>
            <person name="Cros-Aarteil S."/>
            <person name="Calhoun S."/>
            <person name="Haridas S."/>
            <person name="Kuo A."/>
            <person name="Mondo S."/>
            <person name="Pangilinan J."/>
            <person name="Riley R."/>
            <person name="Labutti K."/>
            <person name="Andreopoulos B."/>
            <person name="Lipzen A."/>
            <person name="Chen C."/>
            <person name="Yanf M."/>
            <person name="Daum C."/>
            <person name="Ng V."/>
            <person name="Clum A."/>
            <person name="Ohm R."/>
            <person name="Martin F."/>
            <person name="Silar P."/>
            <person name="Natvig D."/>
            <person name="Lalanne C."/>
            <person name="Gautier V."/>
            <person name="Ament-Velasquez S.L."/>
            <person name="Kruys A."/>
            <person name="Hutchinson M.I."/>
            <person name="Powell A.J."/>
            <person name="Barry K."/>
            <person name="Miller A.N."/>
            <person name="Grigoriev I.V."/>
            <person name="Debuchy R."/>
            <person name="Gladieux P."/>
            <person name="Thoren M.H."/>
            <person name="Johannesson H."/>
        </authorList>
    </citation>
    <scope>NUCLEOTIDE SEQUENCE</scope>
    <source>
        <strain evidence="2">CBS 123565</strain>
    </source>
</reference>
<organism evidence="2 3">
    <name type="scientific">Trichocladium antarcticum</name>
    <dbReference type="NCBI Taxonomy" id="1450529"/>
    <lineage>
        <taxon>Eukaryota</taxon>
        <taxon>Fungi</taxon>
        <taxon>Dikarya</taxon>
        <taxon>Ascomycota</taxon>
        <taxon>Pezizomycotina</taxon>
        <taxon>Sordariomycetes</taxon>
        <taxon>Sordariomycetidae</taxon>
        <taxon>Sordariales</taxon>
        <taxon>Chaetomiaceae</taxon>
        <taxon>Trichocladium</taxon>
    </lineage>
</organism>
<sequence length="181" mass="17750">MAAPQNQPATSPATSYFPPAASSSSSSSSSTTASPANTNATKPPAPMRGLSEFAVADTPGTAPPDVLGTDYMSARRVGPGGGSGDTGTSTTPSLSHTAGVTQLARGVPVGGGQGGVGQGGGVDGGGGGEGRGDSRGPHGRGRGEVSLDGDEAEVLRKKAQQGLLRKNILILDAQEKGRRQG</sequence>
<dbReference type="AlphaFoldDB" id="A0AAN6UEP0"/>
<evidence type="ECO:0000256" key="1">
    <source>
        <dbReference type="SAM" id="MobiDB-lite"/>
    </source>
</evidence>